<gene>
    <name evidence="1" type="ORF">KI387_019037</name>
</gene>
<keyword evidence="2" id="KW-1185">Reference proteome</keyword>
<sequence>SPWLIPPLKQQNYLKGQLLVNLIRGYVIADEIDVIENYFREQVMCEQFIINSSPKLRRHIHECYNCYGYGIPVVEEISLSYSGASGESLVNAALLKQYRMPSVQPKMVQKCMGYRRAVLGTLLEFWKRFRQVPGPVPVPGSLQYATLALNLSFVRYELLAGSFWACLAAGLLHRTIDLVNARGVTLAFGVVVPLQGGVIFPWLATLKLVAVLAAPALTLVGIVDGNNIWGILLEYQIQQAKLVGGCWEYLQWSGVGLKQNLLNLKIVKAVSKRFCAYLDCGRVCKRNGFVLCHSHEQKGLCVCRLWKDLSAIAVCNSSEIHDCVGATAVITLHSNCTVCHQPLQTLREGEWRYWNCLGKEYNLSQMSKLELPSLLDYIDDAVQMEDATFCSKDFDTKVSGGHDHNCLLLSSRYNRVTCLGIGTVRIRYGYVPETCLRAVRIRLGPPEYGWSCQIQHHAGIIRIPIHLSNAAIIDQVFSYNSLFLVHITSASCFLIPHSQKSSVHISGFLKVDQVQVQPASFYLVMI</sequence>
<comment type="caution">
    <text evidence="1">The sequence shown here is derived from an EMBL/GenBank/DDBJ whole genome shotgun (WGS) entry which is preliminary data.</text>
</comment>
<proteinExistence type="predicted"/>
<evidence type="ECO:0000313" key="2">
    <source>
        <dbReference type="Proteomes" id="UP000824469"/>
    </source>
</evidence>
<organism evidence="1 2">
    <name type="scientific">Taxus chinensis</name>
    <name type="common">Chinese yew</name>
    <name type="synonym">Taxus wallichiana var. chinensis</name>
    <dbReference type="NCBI Taxonomy" id="29808"/>
    <lineage>
        <taxon>Eukaryota</taxon>
        <taxon>Viridiplantae</taxon>
        <taxon>Streptophyta</taxon>
        <taxon>Embryophyta</taxon>
        <taxon>Tracheophyta</taxon>
        <taxon>Spermatophyta</taxon>
        <taxon>Pinopsida</taxon>
        <taxon>Pinidae</taxon>
        <taxon>Conifers II</taxon>
        <taxon>Cupressales</taxon>
        <taxon>Taxaceae</taxon>
        <taxon>Taxus</taxon>
    </lineage>
</organism>
<name>A0AA38L9W3_TAXCH</name>
<dbReference type="Proteomes" id="UP000824469">
    <property type="component" value="Unassembled WGS sequence"/>
</dbReference>
<reference evidence="1 2" key="1">
    <citation type="journal article" date="2021" name="Nat. Plants">
        <title>The Taxus genome provides insights into paclitaxel biosynthesis.</title>
        <authorList>
            <person name="Xiong X."/>
            <person name="Gou J."/>
            <person name="Liao Q."/>
            <person name="Li Y."/>
            <person name="Zhou Q."/>
            <person name="Bi G."/>
            <person name="Li C."/>
            <person name="Du R."/>
            <person name="Wang X."/>
            <person name="Sun T."/>
            <person name="Guo L."/>
            <person name="Liang H."/>
            <person name="Lu P."/>
            <person name="Wu Y."/>
            <person name="Zhang Z."/>
            <person name="Ro D.K."/>
            <person name="Shang Y."/>
            <person name="Huang S."/>
            <person name="Yan J."/>
        </authorList>
    </citation>
    <scope>NUCLEOTIDE SEQUENCE [LARGE SCALE GENOMIC DNA]</scope>
    <source>
        <strain evidence="1">Ta-2019</strain>
    </source>
</reference>
<evidence type="ECO:0000313" key="1">
    <source>
        <dbReference type="EMBL" id="KAH9317268.1"/>
    </source>
</evidence>
<dbReference type="EMBL" id="JAHRHJ020000004">
    <property type="protein sequence ID" value="KAH9317268.1"/>
    <property type="molecule type" value="Genomic_DNA"/>
</dbReference>
<feature type="non-terminal residue" evidence="1">
    <location>
        <position position="1"/>
    </location>
</feature>
<protein>
    <submittedName>
        <fullName evidence="1">Uncharacterized protein</fullName>
    </submittedName>
</protein>
<accession>A0AA38L9W3</accession>
<dbReference type="AlphaFoldDB" id="A0AA38L9W3"/>
<feature type="non-terminal residue" evidence="1">
    <location>
        <position position="526"/>
    </location>
</feature>